<comment type="caution">
    <text evidence="2">The sequence shown here is derived from an EMBL/GenBank/DDBJ whole genome shotgun (WGS) entry which is preliminary data.</text>
</comment>
<protein>
    <submittedName>
        <fullName evidence="2">Lactococcin 972 family bacteriocin</fullName>
    </submittedName>
</protein>
<dbReference type="GeneID" id="91389971"/>
<evidence type="ECO:0000313" key="3">
    <source>
        <dbReference type="Proteomes" id="UP000467124"/>
    </source>
</evidence>
<gene>
    <name evidence="2" type="ORF">GTW20_18915</name>
</gene>
<evidence type="ECO:0000313" key="2">
    <source>
        <dbReference type="EMBL" id="MYR34265.1"/>
    </source>
</evidence>
<sequence>MSRTKRAIVTLLVAAGIGVGSAGVASAAVEYVGGGVWDHGIVSDRVYSNYLHDSRCHGSTAVGIRTVRSANTGAGLWSRASVQKANTNNQTYWRNTCG</sequence>
<dbReference type="Pfam" id="PF09683">
    <property type="entry name" value="Lactococcin_972"/>
    <property type="match status" value="1"/>
</dbReference>
<dbReference type="OMA" id="AWIRTAW"/>
<name>A0A7K2IWV1_9ACTN</name>
<dbReference type="Gene3D" id="2.60.40.2850">
    <property type="match status" value="1"/>
</dbReference>
<dbReference type="Proteomes" id="UP000467124">
    <property type="component" value="Unassembled WGS sequence"/>
</dbReference>
<dbReference type="RefSeq" id="WP_014911983.1">
    <property type="nucleotide sequence ID" value="NZ_BAZE01000001.1"/>
</dbReference>
<accession>A0A7K2IWV1</accession>
<dbReference type="EMBL" id="WWHY01000001">
    <property type="protein sequence ID" value="MYR34265.1"/>
    <property type="molecule type" value="Genomic_DNA"/>
</dbReference>
<proteinExistence type="predicted"/>
<evidence type="ECO:0000256" key="1">
    <source>
        <dbReference type="SAM" id="SignalP"/>
    </source>
</evidence>
<dbReference type="AlphaFoldDB" id="A0A7K2IWV1"/>
<reference evidence="2 3" key="1">
    <citation type="journal article" date="2019" name="Nat. Commun.">
        <title>The antimicrobial potential of Streptomyces from insect microbiomes.</title>
        <authorList>
            <person name="Chevrette M.G."/>
            <person name="Carlson C.M."/>
            <person name="Ortega H.E."/>
            <person name="Thomas C."/>
            <person name="Ananiev G.E."/>
            <person name="Barns K.J."/>
            <person name="Book A.J."/>
            <person name="Cagnazzo J."/>
            <person name="Carlos C."/>
            <person name="Flanigan W."/>
            <person name="Grubbs K.J."/>
            <person name="Horn H.A."/>
            <person name="Hoffmann F.M."/>
            <person name="Klassen J.L."/>
            <person name="Knack J.J."/>
            <person name="Lewin G.R."/>
            <person name="McDonald B.R."/>
            <person name="Muller L."/>
            <person name="Melo W.G.P."/>
            <person name="Pinto-Tomas A.A."/>
            <person name="Schmitz A."/>
            <person name="Wendt-Pienkowski E."/>
            <person name="Wildman S."/>
            <person name="Zhao M."/>
            <person name="Zhang F."/>
            <person name="Bugni T.S."/>
            <person name="Andes D.R."/>
            <person name="Pupo M.T."/>
            <person name="Currie C.R."/>
        </authorList>
    </citation>
    <scope>NUCLEOTIDE SEQUENCE [LARGE SCALE GENOMIC DNA]</scope>
    <source>
        <strain evidence="2 3">SID5840</strain>
    </source>
</reference>
<feature type="chain" id="PRO_5029858894" evidence="1">
    <location>
        <begin position="28"/>
        <end position="98"/>
    </location>
</feature>
<feature type="signal peptide" evidence="1">
    <location>
        <begin position="1"/>
        <end position="27"/>
    </location>
</feature>
<organism evidence="2 3">
    <name type="scientific">Nocardiopsis alba</name>
    <dbReference type="NCBI Taxonomy" id="53437"/>
    <lineage>
        <taxon>Bacteria</taxon>
        <taxon>Bacillati</taxon>
        <taxon>Actinomycetota</taxon>
        <taxon>Actinomycetes</taxon>
        <taxon>Streptosporangiales</taxon>
        <taxon>Nocardiopsidaceae</taxon>
        <taxon>Nocardiopsis</taxon>
    </lineage>
</organism>
<dbReference type="InterPro" id="IPR006540">
    <property type="entry name" value="Lactococcin_972"/>
</dbReference>
<keyword evidence="1" id="KW-0732">Signal</keyword>
<dbReference type="NCBIfam" id="TIGR01653">
    <property type="entry name" value="lactococcin_972"/>
    <property type="match status" value="1"/>
</dbReference>